<evidence type="ECO:0000313" key="1">
    <source>
        <dbReference type="EMBL" id="GBM75837.1"/>
    </source>
</evidence>
<dbReference type="EMBL" id="BGPR01106276">
    <property type="protein sequence ID" value="GBM75837.1"/>
    <property type="molecule type" value="Genomic_DNA"/>
</dbReference>
<dbReference type="OrthoDB" id="7487068at2759"/>
<evidence type="ECO:0008006" key="3">
    <source>
        <dbReference type="Google" id="ProtNLM"/>
    </source>
</evidence>
<reference evidence="1 2" key="1">
    <citation type="journal article" date="2019" name="Sci. Rep.">
        <title>Orb-weaving spider Araneus ventricosus genome elucidates the spidroin gene catalogue.</title>
        <authorList>
            <person name="Kono N."/>
            <person name="Nakamura H."/>
            <person name="Ohtoshi R."/>
            <person name="Moran D.A.P."/>
            <person name="Shinohara A."/>
            <person name="Yoshida Y."/>
            <person name="Fujiwara M."/>
            <person name="Mori M."/>
            <person name="Tomita M."/>
            <person name="Arakawa K."/>
        </authorList>
    </citation>
    <scope>NUCLEOTIDE SEQUENCE [LARGE SCALE GENOMIC DNA]</scope>
</reference>
<proteinExistence type="predicted"/>
<accession>A0A4Y2IDM0</accession>
<name>A0A4Y2IDM0_ARAVE</name>
<evidence type="ECO:0000313" key="2">
    <source>
        <dbReference type="Proteomes" id="UP000499080"/>
    </source>
</evidence>
<dbReference type="Proteomes" id="UP000499080">
    <property type="component" value="Unassembled WGS sequence"/>
</dbReference>
<sequence>MQCPAQIDSPKENIPAVNLKITEDYNLTLQEISRNFPETINLYDRRYITIPSNSIEERTKIIEYLDKTEEEYVLSEALTDRATKIVIKGVPPDHIKERISQELESLNFKVLRINHLRNFS</sequence>
<organism evidence="1 2">
    <name type="scientific">Araneus ventricosus</name>
    <name type="common">Orbweaver spider</name>
    <name type="synonym">Epeira ventricosa</name>
    <dbReference type="NCBI Taxonomy" id="182803"/>
    <lineage>
        <taxon>Eukaryota</taxon>
        <taxon>Metazoa</taxon>
        <taxon>Ecdysozoa</taxon>
        <taxon>Arthropoda</taxon>
        <taxon>Chelicerata</taxon>
        <taxon>Arachnida</taxon>
        <taxon>Araneae</taxon>
        <taxon>Araneomorphae</taxon>
        <taxon>Entelegynae</taxon>
        <taxon>Araneoidea</taxon>
        <taxon>Araneidae</taxon>
        <taxon>Araneus</taxon>
    </lineage>
</organism>
<keyword evidence="2" id="KW-1185">Reference proteome</keyword>
<dbReference type="AlphaFoldDB" id="A0A4Y2IDM0"/>
<protein>
    <recommendedName>
        <fullName evidence="3">Pre-C2HC domain-containing protein</fullName>
    </recommendedName>
</protein>
<gene>
    <name evidence="1" type="ORF">AVEN_251654_1</name>
</gene>
<comment type="caution">
    <text evidence="1">The sequence shown here is derived from an EMBL/GenBank/DDBJ whole genome shotgun (WGS) entry which is preliminary data.</text>
</comment>